<protein>
    <recommendedName>
        <fullName evidence="6">Thioredoxin domain-containing protein</fullName>
    </recommendedName>
</protein>
<dbReference type="PROSITE" id="PS51352">
    <property type="entry name" value="THIOREDOXIN_2"/>
    <property type="match status" value="1"/>
</dbReference>
<dbReference type="CDD" id="cd02947">
    <property type="entry name" value="TRX_family"/>
    <property type="match status" value="1"/>
</dbReference>
<evidence type="ECO:0000313" key="4">
    <source>
        <dbReference type="EMBL" id="KAL3776978.1"/>
    </source>
</evidence>
<evidence type="ECO:0000256" key="1">
    <source>
        <dbReference type="ARBA" id="ARBA00023157"/>
    </source>
</evidence>
<evidence type="ECO:0000259" key="3">
    <source>
        <dbReference type="PROSITE" id="PS51352"/>
    </source>
</evidence>
<dbReference type="PANTHER" id="PTHR46115">
    <property type="entry name" value="THIOREDOXIN-LIKE PROTEIN 1"/>
    <property type="match status" value="1"/>
</dbReference>
<dbReference type="SUPFAM" id="SSF53098">
    <property type="entry name" value="Ribonuclease H-like"/>
    <property type="match status" value="1"/>
</dbReference>
<reference evidence="4 5" key="1">
    <citation type="journal article" date="2020" name="G3 (Bethesda)">
        <title>Improved Reference Genome for Cyclotella cryptica CCMP332, a Model for Cell Wall Morphogenesis, Salinity Adaptation, and Lipid Production in Diatoms (Bacillariophyta).</title>
        <authorList>
            <person name="Roberts W.R."/>
            <person name="Downey K.M."/>
            <person name="Ruck E.C."/>
            <person name="Traller J.C."/>
            <person name="Alverson A.J."/>
        </authorList>
    </citation>
    <scope>NUCLEOTIDE SEQUENCE [LARGE SCALE GENOMIC DNA]</scope>
    <source>
        <strain evidence="4 5">CCMP332</strain>
    </source>
</reference>
<dbReference type="InterPro" id="IPR012337">
    <property type="entry name" value="RNaseH-like_sf"/>
</dbReference>
<sequence>MEAKFKLNFETLCDSYGIKRKPTSIKNPQANAILERMHQVIMTMLRTTELDMANTVTPSDIADFLTDAAWAVRSTYHTVLKASPGAAIFGRDMLFDIPFLADWNKIGDHRQRQTDRNTERENKSRVDWDYKVGDKVLLRKEAKANNCDQLLVMNNLNSIRRAPLCLTDSLRRQQRWMSVFKLSDSDAVDKFRTINERSVLYFTAAWCPPCKMISPIYEDLSKKYPKVAFGKIDVDDNQDSAMEFQISAVPTFVFSKGATAVNKFSGADKNQLENFVKGLEG</sequence>
<keyword evidence="5" id="KW-1185">Reference proteome</keyword>
<feature type="domain" description="Integrase catalytic" evidence="2">
    <location>
        <begin position="1"/>
        <end position="92"/>
    </location>
</feature>
<dbReference type="InterPro" id="IPR001584">
    <property type="entry name" value="Integrase_cat-core"/>
</dbReference>
<organism evidence="4 5">
    <name type="scientific">Cyclotella cryptica</name>
    <dbReference type="NCBI Taxonomy" id="29204"/>
    <lineage>
        <taxon>Eukaryota</taxon>
        <taxon>Sar</taxon>
        <taxon>Stramenopiles</taxon>
        <taxon>Ochrophyta</taxon>
        <taxon>Bacillariophyta</taxon>
        <taxon>Coscinodiscophyceae</taxon>
        <taxon>Thalassiosirophycidae</taxon>
        <taxon>Stephanodiscales</taxon>
        <taxon>Stephanodiscaceae</taxon>
        <taxon>Cyclotella</taxon>
    </lineage>
</organism>
<proteinExistence type="predicted"/>
<dbReference type="InterPro" id="IPR013766">
    <property type="entry name" value="Thioredoxin_domain"/>
</dbReference>
<dbReference type="EMBL" id="JABMIG020000471">
    <property type="protein sequence ID" value="KAL3776978.1"/>
    <property type="molecule type" value="Genomic_DNA"/>
</dbReference>
<keyword evidence="1" id="KW-1015">Disulfide bond</keyword>
<comment type="caution">
    <text evidence="4">The sequence shown here is derived from an EMBL/GenBank/DDBJ whole genome shotgun (WGS) entry which is preliminary data.</text>
</comment>
<gene>
    <name evidence="4" type="ORF">HJC23_003202</name>
</gene>
<evidence type="ECO:0008006" key="6">
    <source>
        <dbReference type="Google" id="ProtNLM"/>
    </source>
</evidence>
<dbReference type="PROSITE" id="PS50994">
    <property type="entry name" value="INTEGRASE"/>
    <property type="match status" value="1"/>
</dbReference>
<dbReference type="Gene3D" id="3.30.420.10">
    <property type="entry name" value="Ribonuclease H-like superfamily/Ribonuclease H"/>
    <property type="match status" value="1"/>
</dbReference>
<dbReference type="Pfam" id="PF00085">
    <property type="entry name" value="Thioredoxin"/>
    <property type="match status" value="1"/>
</dbReference>
<name>A0ABD3NNT1_9STRA</name>
<feature type="domain" description="Thioredoxin" evidence="3">
    <location>
        <begin position="171"/>
        <end position="281"/>
    </location>
</feature>
<dbReference type="InterPro" id="IPR017937">
    <property type="entry name" value="Thioredoxin_CS"/>
</dbReference>
<evidence type="ECO:0000313" key="5">
    <source>
        <dbReference type="Proteomes" id="UP001516023"/>
    </source>
</evidence>
<dbReference type="SUPFAM" id="SSF52833">
    <property type="entry name" value="Thioredoxin-like"/>
    <property type="match status" value="1"/>
</dbReference>
<dbReference type="InterPro" id="IPR036249">
    <property type="entry name" value="Thioredoxin-like_sf"/>
</dbReference>
<evidence type="ECO:0000259" key="2">
    <source>
        <dbReference type="PROSITE" id="PS50994"/>
    </source>
</evidence>
<dbReference type="Gene3D" id="3.40.30.10">
    <property type="entry name" value="Glutaredoxin"/>
    <property type="match status" value="1"/>
</dbReference>
<accession>A0ABD3NNT1</accession>
<dbReference type="InterPro" id="IPR036397">
    <property type="entry name" value="RNaseH_sf"/>
</dbReference>
<dbReference type="AlphaFoldDB" id="A0ABD3NNT1"/>
<dbReference type="PROSITE" id="PS00194">
    <property type="entry name" value="THIOREDOXIN_1"/>
    <property type="match status" value="1"/>
</dbReference>
<dbReference type="Proteomes" id="UP001516023">
    <property type="component" value="Unassembled WGS sequence"/>
</dbReference>